<accession>A0A5C6CQF7</accession>
<keyword evidence="4" id="KW-0694">RNA-binding</keyword>
<comment type="caution">
    <text evidence="8">The sequence shown here is derived from an EMBL/GenBank/DDBJ whole genome shotgun (WGS) entry which is preliminary data.</text>
</comment>
<dbReference type="InterPro" id="IPR020103">
    <property type="entry name" value="PsdUridine_synth_cat_dom_sf"/>
</dbReference>
<feature type="active site" evidence="3">
    <location>
        <position position="176"/>
    </location>
</feature>
<dbReference type="InterPro" id="IPR050188">
    <property type="entry name" value="RluA_PseudoU_synthase"/>
</dbReference>
<dbReference type="SUPFAM" id="SSF55120">
    <property type="entry name" value="Pseudouridine synthase"/>
    <property type="match status" value="1"/>
</dbReference>
<protein>
    <recommendedName>
        <fullName evidence="5">Pseudouridine synthase</fullName>
        <ecNumber evidence="5">5.4.99.-</ecNumber>
    </recommendedName>
</protein>
<name>A0A5C6CQF7_9BACT</name>
<dbReference type="AlphaFoldDB" id="A0A5C6CQF7"/>
<evidence type="ECO:0000313" key="9">
    <source>
        <dbReference type="Proteomes" id="UP000316304"/>
    </source>
</evidence>
<dbReference type="Proteomes" id="UP000316304">
    <property type="component" value="Unassembled WGS sequence"/>
</dbReference>
<feature type="region of interest" description="Disordered" evidence="6">
    <location>
        <begin position="1"/>
        <end position="31"/>
    </location>
</feature>
<evidence type="ECO:0000256" key="4">
    <source>
        <dbReference type="PROSITE-ProRule" id="PRU00182"/>
    </source>
</evidence>
<dbReference type="Gene3D" id="3.30.2350.10">
    <property type="entry name" value="Pseudouridine synthase"/>
    <property type="match status" value="1"/>
</dbReference>
<dbReference type="NCBIfam" id="TIGR00005">
    <property type="entry name" value="rluA_subfam"/>
    <property type="match status" value="1"/>
</dbReference>
<evidence type="ECO:0000256" key="5">
    <source>
        <dbReference type="RuleBase" id="RU362028"/>
    </source>
</evidence>
<evidence type="ECO:0000256" key="3">
    <source>
        <dbReference type="PIRSR" id="PIRSR606225-1"/>
    </source>
</evidence>
<feature type="compositionally biased region" description="Acidic residues" evidence="6">
    <location>
        <begin position="1"/>
        <end position="10"/>
    </location>
</feature>
<evidence type="ECO:0000259" key="7">
    <source>
        <dbReference type="Pfam" id="PF00849"/>
    </source>
</evidence>
<dbReference type="EC" id="5.4.99.-" evidence="5"/>
<gene>
    <name evidence="8" type="ORF">Pla52o_13460</name>
</gene>
<dbReference type="Pfam" id="PF00849">
    <property type="entry name" value="PseudoU_synth_2"/>
    <property type="match status" value="1"/>
</dbReference>
<proteinExistence type="inferred from homology"/>
<dbReference type="InterPro" id="IPR006145">
    <property type="entry name" value="PsdUridine_synth_RsuA/RluA"/>
</dbReference>
<evidence type="ECO:0000313" key="8">
    <source>
        <dbReference type="EMBL" id="TWU25049.1"/>
    </source>
</evidence>
<comment type="catalytic activity">
    <reaction evidence="5">
        <text>a uridine in RNA = a pseudouridine in RNA</text>
        <dbReference type="Rhea" id="RHEA:48348"/>
        <dbReference type="Rhea" id="RHEA-COMP:12068"/>
        <dbReference type="Rhea" id="RHEA-COMP:12069"/>
        <dbReference type="ChEBI" id="CHEBI:65314"/>
        <dbReference type="ChEBI" id="CHEBI:65315"/>
    </reaction>
</comment>
<dbReference type="GO" id="GO:0000455">
    <property type="term" value="P:enzyme-directed rRNA pseudouridine synthesis"/>
    <property type="evidence" value="ECO:0007669"/>
    <property type="project" value="TreeGrafter"/>
</dbReference>
<keyword evidence="9" id="KW-1185">Reference proteome</keyword>
<dbReference type="GO" id="GO:0003723">
    <property type="term" value="F:RNA binding"/>
    <property type="evidence" value="ECO:0007669"/>
    <property type="project" value="UniProtKB-KW"/>
</dbReference>
<dbReference type="PROSITE" id="PS01129">
    <property type="entry name" value="PSI_RLU"/>
    <property type="match status" value="1"/>
</dbReference>
<dbReference type="CDD" id="cd02869">
    <property type="entry name" value="PseudoU_synth_RluA_like"/>
    <property type="match status" value="1"/>
</dbReference>
<evidence type="ECO:0000256" key="1">
    <source>
        <dbReference type="ARBA" id="ARBA00010876"/>
    </source>
</evidence>
<dbReference type="CDD" id="cd00165">
    <property type="entry name" value="S4"/>
    <property type="match status" value="1"/>
</dbReference>
<organism evidence="8 9">
    <name type="scientific">Novipirellula galeiformis</name>
    <dbReference type="NCBI Taxonomy" id="2528004"/>
    <lineage>
        <taxon>Bacteria</taxon>
        <taxon>Pseudomonadati</taxon>
        <taxon>Planctomycetota</taxon>
        <taxon>Planctomycetia</taxon>
        <taxon>Pirellulales</taxon>
        <taxon>Pirellulaceae</taxon>
        <taxon>Novipirellula</taxon>
    </lineage>
</organism>
<comment type="function">
    <text evidence="5">Responsible for synthesis of pseudouridine from uracil.</text>
</comment>
<sequence>MSQDSPDDDIVLGSGETGVEESSDEQNEDDTCEIRIGEMVYRDIVVPESATGQRIDYFLTQACDGFSRTQITQAIQAEGATLDGRTVRPSVKIQANQRIRFRVPEPVSDDTVPENISLDVLYEDDGLVVVNKPPGMVVHPARGNWTGTLTSALAFRFQSLSDVGGPTRPGIVHRLDRDTSGVIVVAKTNSIHVHLSEQFANREVEKEYFAITAARIDRDRDIIDVPIGRHPYQRDKMAIRENHATSKAASTFYEVISRHGRFTQVRVRPKTGRTHQIRVHLSHIGAPILCDRLYAGHAEVSLGMLTGTRDAAKDTVLLERQALHARKLTFRHPQSGQMMTFEAPLPADLMRVIERLEQLP</sequence>
<dbReference type="PROSITE" id="PS50889">
    <property type="entry name" value="S4"/>
    <property type="match status" value="1"/>
</dbReference>
<keyword evidence="2 5" id="KW-0413">Isomerase</keyword>
<dbReference type="InterPro" id="IPR036986">
    <property type="entry name" value="S4_RNA-bd_sf"/>
</dbReference>
<reference evidence="8 9" key="1">
    <citation type="submission" date="2019-02" db="EMBL/GenBank/DDBJ databases">
        <title>Deep-cultivation of Planctomycetes and their phenomic and genomic characterization uncovers novel biology.</title>
        <authorList>
            <person name="Wiegand S."/>
            <person name="Jogler M."/>
            <person name="Boedeker C."/>
            <person name="Pinto D."/>
            <person name="Vollmers J."/>
            <person name="Rivas-Marin E."/>
            <person name="Kohn T."/>
            <person name="Peeters S.H."/>
            <person name="Heuer A."/>
            <person name="Rast P."/>
            <person name="Oberbeckmann S."/>
            <person name="Bunk B."/>
            <person name="Jeske O."/>
            <person name="Meyerdierks A."/>
            <person name="Storesund J.E."/>
            <person name="Kallscheuer N."/>
            <person name="Luecker S."/>
            <person name="Lage O.M."/>
            <person name="Pohl T."/>
            <person name="Merkel B.J."/>
            <person name="Hornburger P."/>
            <person name="Mueller R.-W."/>
            <person name="Bruemmer F."/>
            <person name="Labrenz M."/>
            <person name="Spormann A.M."/>
            <person name="Op Den Camp H."/>
            <person name="Overmann J."/>
            <person name="Amann R."/>
            <person name="Jetten M.S.M."/>
            <person name="Mascher T."/>
            <person name="Medema M.H."/>
            <person name="Devos D.P."/>
            <person name="Kaster A.-K."/>
            <person name="Ovreas L."/>
            <person name="Rohde M."/>
            <person name="Galperin M.Y."/>
            <person name="Jogler C."/>
        </authorList>
    </citation>
    <scope>NUCLEOTIDE SEQUENCE [LARGE SCALE GENOMIC DNA]</scope>
    <source>
        <strain evidence="8 9">Pla52o</strain>
    </source>
</reference>
<dbReference type="InterPro" id="IPR006224">
    <property type="entry name" value="PsdUridine_synth_RluA-like_CS"/>
</dbReference>
<dbReference type="SUPFAM" id="SSF55174">
    <property type="entry name" value="Alpha-L RNA-binding motif"/>
    <property type="match status" value="1"/>
</dbReference>
<dbReference type="InterPro" id="IPR006225">
    <property type="entry name" value="PsdUridine_synth_RluC/D"/>
</dbReference>
<feature type="compositionally biased region" description="Acidic residues" evidence="6">
    <location>
        <begin position="18"/>
        <end position="31"/>
    </location>
</feature>
<evidence type="ECO:0000256" key="6">
    <source>
        <dbReference type="SAM" id="MobiDB-lite"/>
    </source>
</evidence>
<dbReference type="Gene3D" id="3.10.290.10">
    <property type="entry name" value="RNA-binding S4 domain"/>
    <property type="match status" value="1"/>
</dbReference>
<feature type="domain" description="Pseudouridine synthase RsuA/RluA-like" evidence="7">
    <location>
        <begin position="127"/>
        <end position="283"/>
    </location>
</feature>
<dbReference type="EMBL" id="SJPT01000002">
    <property type="protein sequence ID" value="TWU25049.1"/>
    <property type="molecule type" value="Genomic_DNA"/>
</dbReference>
<dbReference type="GO" id="GO:0140098">
    <property type="term" value="F:catalytic activity, acting on RNA"/>
    <property type="evidence" value="ECO:0007669"/>
    <property type="project" value="UniProtKB-ARBA"/>
</dbReference>
<dbReference type="PANTHER" id="PTHR21600:SF44">
    <property type="entry name" value="RIBOSOMAL LARGE SUBUNIT PSEUDOURIDINE SYNTHASE D"/>
    <property type="match status" value="1"/>
</dbReference>
<dbReference type="GO" id="GO:0009982">
    <property type="term" value="F:pseudouridine synthase activity"/>
    <property type="evidence" value="ECO:0007669"/>
    <property type="project" value="InterPro"/>
</dbReference>
<evidence type="ECO:0000256" key="2">
    <source>
        <dbReference type="ARBA" id="ARBA00023235"/>
    </source>
</evidence>
<dbReference type="PANTHER" id="PTHR21600">
    <property type="entry name" value="MITOCHONDRIAL RNA PSEUDOURIDINE SYNTHASE"/>
    <property type="match status" value="1"/>
</dbReference>
<comment type="similarity">
    <text evidence="1 5">Belongs to the pseudouridine synthase RluA family.</text>
</comment>